<feature type="transmembrane region" description="Helical" evidence="5">
    <location>
        <begin position="129"/>
        <end position="146"/>
    </location>
</feature>
<evidence type="ECO:0000256" key="3">
    <source>
        <dbReference type="ARBA" id="ARBA00022989"/>
    </source>
</evidence>
<dbReference type="eggNOG" id="KOG0255">
    <property type="taxonomic scope" value="Eukaryota"/>
</dbReference>
<dbReference type="HOGENOM" id="CLU_008455_11_3_1"/>
<keyword evidence="3 5" id="KW-1133">Transmembrane helix</keyword>
<dbReference type="PANTHER" id="PTHR23502:SF38">
    <property type="entry name" value="POLYAMINE TRANSPORTER 4"/>
    <property type="match status" value="1"/>
</dbReference>
<feature type="transmembrane region" description="Helical" evidence="5">
    <location>
        <begin position="318"/>
        <end position="338"/>
    </location>
</feature>
<evidence type="ECO:0000256" key="1">
    <source>
        <dbReference type="ARBA" id="ARBA00004141"/>
    </source>
</evidence>
<feature type="domain" description="Major facilitator superfamily (MFS) profile" evidence="6">
    <location>
        <begin position="63"/>
        <end position="478"/>
    </location>
</feature>
<dbReference type="RefSeq" id="XP_007829126.1">
    <property type="nucleotide sequence ID" value="XM_007830935.1"/>
</dbReference>
<feature type="transmembrane region" description="Helical" evidence="5">
    <location>
        <begin position="152"/>
        <end position="175"/>
    </location>
</feature>
<dbReference type="OMA" id="GDWRWTQ"/>
<feature type="transmembrane region" description="Helical" evidence="5">
    <location>
        <begin position="385"/>
        <end position="413"/>
    </location>
</feature>
<dbReference type="GeneID" id="19267367"/>
<dbReference type="GO" id="GO:0042908">
    <property type="term" value="P:xenobiotic transport"/>
    <property type="evidence" value="ECO:0007669"/>
    <property type="project" value="UniProtKB-ARBA"/>
</dbReference>
<dbReference type="InParanoid" id="W3XE93"/>
<dbReference type="PANTHER" id="PTHR23502">
    <property type="entry name" value="MAJOR FACILITATOR SUPERFAMILY"/>
    <property type="match status" value="1"/>
</dbReference>
<comment type="subcellular location">
    <subcellularLocation>
        <location evidence="1">Membrane</location>
        <topology evidence="1">Multi-pass membrane protein</topology>
    </subcellularLocation>
</comment>
<protein>
    <recommendedName>
        <fullName evidence="6">Major facilitator superfamily (MFS) profile domain-containing protein</fullName>
    </recommendedName>
</protein>
<dbReference type="InterPro" id="IPR005829">
    <property type="entry name" value="Sugar_transporter_CS"/>
</dbReference>
<accession>W3XE93</accession>
<dbReference type="EMBL" id="KI912110">
    <property type="protein sequence ID" value="ETS84329.1"/>
    <property type="molecule type" value="Genomic_DNA"/>
</dbReference>
<evidence type="ECO:0000256" key="2">
    <source>
        <dbReference type="ARBA" id="ARBA00022692"/>
    </source>
</evidence>
<dbReference type="AlphaFoldDB" id="W3XE93"/>
<keyword evidence="4 5" id="KW-0472">Membrane</keyword>
<feature type="transmembrane region" description="Helical" evidence="5">
    <location>
        <begin position="98"/>
        <end position="117"/>
    </location>
</feature>
<dbReference type="CDD" id="cd17323">
    <property type="entry name" value="MFS_Tpo1_MDR_like"/>
    <property type="match status" value="1"/>
</dbReference>
<feature type="transmembrane region" description="Helical" evidence="5">
    <location>
        <begin position="425"/>
        <end position="446"/>
    </location>
</feature>
<dbReference type="OrthoDB" id="3357846at2759"/>
<sequence>MSNIQEPQYSHLSKEAPASQTPFVLALDEVVPTVSVSRPVLNGDWSIDPRNPKTWSLRCRIYHTAIPAIYCFVATFNTSVYAPGIYQLADQFQTSETLAILGLSIYLFGLAFGPMIGGPISENYGRKPVYLYTLPVFILATMGAGLSRNVAAFVVCRFLAGLAGASCLAVSAGTVADVWDMALGGGLAAVLVVQMGFSGASIAPLVGGYIIQTRNDWRWTMWAVLIMTAPLLAAVVCSKETSKKQILKHETKPEGLPDRQRLQLRLILLRPMMMLFMEPIASITVYNAFVYGIFFAFFHGYTYVFGRVYNFTSAEVGLTFIGIFIGVTLAVPTFIVVNKTLYAKAKAKAPDGRPPPEERLYSSILGSIGISVSLFWFAWTARADVHWIVPTAAGALFGWGIVSLFLGMVIYLIETYQANHGASANAALTFLRFSVGASFPLFVIQMYDRLGISWAISLIGFISVVLLPIPWVLYRWGPFLRSKSTFGPSKI</sequence>
<feature type="transmembrane region" description="Helical" evidence="5">
    <location>
        <begin position="217"/>
        <end position="238"/>
    </location>
</feature>
<dbReference type="Proteomes" id="UP000030651">
    <property type="component" value="Unassembled WGS sequence"/>
</dbReference>
<dbReference type="InterPro" id="IPR036259">
    <property type="entry name" value="MFS_trans_sf"/>
</dbReference>
<evidence type="ECO:0000259" key="6">
    <source>
        <dbReference type="PROSITE" id="PS50850"/>
    </source>
</evidence>
<dbReference type="InterPro" id="IPR020846">
    <property type="entry name" value="MFS_dom"/>
</dbReference>
<evidence type="ECO:0000256" key="5">
    <source>
        <dbReference type="SAM" id="Phobius"/>
    </source>
</evidence>
<evidence type="ECO:0000313" key="7">
    <source>
        <dbReference type="EMBL" id="ETS84329.1"/>
    </source>
</evidence>
<feature type="transmembrane region" description="Helical" evidence="5">
    <location>
        <begin position="452"/>
        <end position="474"/>
    </location>
</feature>
<name>W3XE93_PESFW</name>
<dbReference type="KEGG" id="pfy:PFICI_02354"/>
<dbReference type="PROSITE" id="PS50850">
    <property type="entry name" value="MFS"/>
    <property type="match status" value="1"/>
</dbReference>
<gene>
    <name evidence="7" type="ORF">PFICI_02354</name>
</gene>
<keyword evidence="2 5" id="KW-0812">Transmembrane</keyword>
<dbReference type="InterPro" id="IPR011701">
    <property type="entry name" value="MFS"/>
</dbReference>
<keyword evidence="8" id="KW-1185">Reference proteome</keyword>
<feature type="transmembrane region" description="Helical" evidence="5">
    <location>
        <begin position="187"/>
        <end position="211"/>
    </location>
</feature>
<dbReference type="Pfam" id="PF07690">
    <property type="entry name" value="MFS_1"/>
    <property type="match status" value="1"/>
</dbReference>
<dbReference type="GO" id="GO:0005886">
    <property type="term" value="C:plasma membrane"/>
    <property type="evidence" value="ECO:0007669"/>
    <property type="project" value="TreeGrafter"/>
</dbReference>
<dbReference type="GO" id="GO:0015606">
    <property type="term" value="F:spermidine transmembrane transporter activity"/>
    <property type="evidence" value="ECO:0007669"/>
    <property type="project" value="TreeGrafter"/>
</dbReference>
<reference evidence="8" key="1">
    <citation type="journal article" date="2015" name="BMC Genomics">
        <title>Genomic and transcriptomic analysis of the endophytic fungus Pestalotiopsis fici reveals its lifestyle and high potential for synthesis of natural products.</title>
        <authorList>
            <person name="Wang X."/>
            <person name="Zhang X."/>
            <person name="Liu L."/>
            <person name="Xiang M."/>
            <person name="Wang W."/>
            <person name="Sun X."/>
            <person name="Che Y."/>
            <person name="Guo L."/>
            <person name="Liu G."/>
            <person name="Guo L."/>
            <person name="Wang C."/>
            <person name="Yin W.B."/>
            <person name="Stadler M."/>
            <person name="Zhang X."/>
            <person name="Liu X."/>
        </authorList>
    </citation>
    <scope>NUCLEOTIDE SEQUENCE [LARGE SCALE GENOMIC DNA]</scope>
    <source>
        <strain evidence="8">W106-1 / CGMCC3.15140</strain>
    </source>
</reference>
<dbReference type="PROSITE" id="PS00216">
    <property type="entry name" value="SUGAR_TRANSPORT_1"/>
    <property type="match status" value="1"/>
</dbReference>
<dbReference type="GO" id="GO:0000297">
    <property type="term" value="F:spermine transmembrane transporter activity"/>
    <property type="evidence" value="ECO:0007669"/>
    <property type="project" value="TreeGrafter"/>
</dbReference>
<feature type="transmembrane region" description="Helical" evidence="5">
    <location>
        <begin position="61"/>
        <end position="86"/>
    </location>
</feature>
<dbReference type="SUPFAM" id="SSF103473">
    <property type="entry name" value="MFS general substrate transporter"/>
    <property type="match status" value="1"/>
</dbReference>
<proteinExistence type="predicted"/>
<organism evidence="7 8">
    <name type="scientific">Pestalotiopsis fici (strain W106-1 / CGMCC3.15140)</name>
    <dbReference type="NCBI Taxonomy" id="1229662"/>
    <lineage>
        <taxon>Eukaryota</taxon>
        <taxon>Fungi</taxon>
        <taxon>Dikarya</taxon>
        <taxon>Ascomycota</taxon>
        <taxon>Pezizomycotina</taxon>
        <taxon>Sordariomycetes</taxon>
        <taxon>Xylariomycetidae</taxon>
        <taxon>Amphisphaeriales</taxon>
        <taxon>Sporocadaceae</taxon>
        <taxon>Pestalotiopsis</taxon>
    </lineage>
</organism>
<dbReference type="GO" id="GO:0140115">
    <property type="term" value="P:export across plasma membrane"/>
    <property type="evidence" value="ECO:0007669"/>
    <property type="project" value="UniProtKB-ARBA"/>
</dbReference>
<dbReference type="Gene3D" id="1.20.1250.20">
    <property type="entry name" value="MFS general substrate transporter like domains"/>
    <property type="match status" value="1"/>
</dbReference>
<feature type="transmembrane region" description="Helical" evidence="5">
    <location>
        <begin position="275"/>
        <end position="298"/>
    </location>
</feature>
<evidence type="ECO:0000313" key="8">
    <source>
        <dbReference type="Proteomes" id="UP000030651"/>
    </source>
</evidence>
<feature type="transmembrane region" description="Helical" evidence="5">
    <location>
        <begin position="359"/>
        <end position="379"/>
    </location>
</feature>
<evidence type="ECO:0000256" key="4">
    <source>
        <dbReference type="ARBA" id="ARBA00023136"/>
    </source>
</evidence>